<accession>A0ABS9V199</accession>
<evidence type="ECO:0000313" key="5">
    <source>
        <dbReference type="EMBL" id="MCH7410197.1"/>
    </source>
</evidence>
<dbReference type="PANTHER" id="PTHR30408">
    <property type="entry name" value="TYPE-1 RESTRICTION ENZYME ECOKI SPECIFICITY PROTEIN"/>
    <property type="match status" value="1"/>
</dbReference>
<dbReference type="Gene3D" id="3.90.220.20">
    <property type="entry name" value="DNA methylase specificity domains"/>
    <property type="match status" value="1"/>
</dbReference>
<evidence type="ECO:0000256" key="3">
    <source>
        <dbReference type="ARBA" id="ARBA00023125"/>
    </source>
</evidence>
<dbReference type="InterPro" id="IPR000055">
    <property type="entry name" value="Restrct_endonuc_typeI_TRD"/>
</dbReference>
<keyword evidence="5" id="KW-0540">Nuclease</keyword>
<evidence type="ECO:0000256" key="2">
    <source>
        <dbReference type="ARBA" id="ARBA00022747"/>
    </source>
</evidence>
<dbReference type="Pfam" id="PF01420">
    <property type="entry name" value="Methylase_S"/>
    <property type="match status" value="1"/>
</dbReference>
<protein>
    <submittedName>
        <fullName evidence="5">Restriction endonuclease subunit S</fullName>
        <ecNumber evidence="5">3.1.21.-</ecNumber>
    </submittedName>
</protein>
<dbReference type="RefSeq" id="WP_241348565.1">
    <property type="nucleotide sequence ID" value="NZ_JAKZGP010000031.1"/>
</dbReference>
<dbReference type="GO" id="GO:0016787">
    <property type="term" value="F:hydrolase activity"/>
    <property type="evidence" value="ECO:0007669"/>
    <property type="project" value="UniProtKB-KW"/>
</dbReference>
<keyword evidence="2" id="KW-0680">Restriction system</keyword>
<dbReference type="SUPFAM" id="SSF116734">
    <property type="entry name" value="DNA methylase specificity domain"/>
    <property type="match status" value="1"/>
</dbReference>
<comment type="similarity">
    <text evidence="1">Belongs to the type-I restriction system S methylase family.</text>
</comment>
<dbReference type="InterPro" id="IPR044946">
    <property type="entry name" value="Restrct_endonuc_typeI_TRD_sf"/>
</dbReference>
<organism evidence="5 6">
    <name type="scientific">Belliella filtrata</name>
    <dbReference type="NCBI Taxonomy" id="2923435"/>
    <lineage>
        <taxon>Bacteria</taxon>
        <taxon>Pseudomonadati</taxon>
        <taxon>Bacteroidota</taxon>
        <taxon>Cytophagia</taxon>
        <taxon>Cytophagales</taxon>
        <taxon>Cyclobacteriaceae</taxon>
        <taxon>Belliella</taxon>
    </lineage>
</organism>
<dbReference type="EMBL" id="JAKZGP010000031">
    <property type="protein sequence ID" value="MCH7410197.1"/>
    <property type="molecule type" value="Genomic_DNA"/>
</dbReference>
<comment type="caution">
    <text evidence="5">The sequence shown here is derived from an EMBL/GenBank/DDBJ whole genome shotgun (WGS) entry which is preliminary data.</text>
</comment>
<proteinExistence type="inferred from homology"/>
<keyword evidence="3" id="KW-0238">DNA-binding</keyword>
<dbReference type="GO" id="GO:0004519">
    <property type="term" value="F:endonuclease activity"/>
    <property type="evidence" value="ECO:0007669"/>
    <property type="project" value="UniProtKB-KW"/>
</dbReference>
<keyword evidence="5" id="KW-0255">Endonuclease</keyword>
<evidence type="ECO:0000313" key="6">
    <source>
        <dbReference type="Proteomes" id="UP001165489"/>
    </source>
</evidence>
<evidence type="ECO:0000256" key="1">
    <source>
        <dbReference type="ARBA" id="ARBA00010923"/>
    </source>
</evidence>
<evidence type="ECO:0000259" key="4">
    <source>
        <dbReference type="Pfam" id="PF01420"/>
    </source>
</evidence>
<keyword evidence="5" id="KW-0378">Hydrolase</keyword>
<dbReference type="PANTHER" id="PTHR30408:SF13">
    <property type="entry name" value="TYPE I RESTRICTION ENZYME HINDI SPECIFICITY SUBUNIT"/>
    <property type="match status" value="1"/>
</dbReference>
<dbReference type="Proteomes" id="UP001165489">
    <property type="component" value="Unassembled WGS sequence"/>
</dbReference>
<dbReference type="InterPro" id="IPR052021">
    <property type="entry name" value="Type-I_RS_S_subunit"/>
</dbReference>
<dbReference type="EC" id="3.1.21.-" evidence="5"/>
<sequence length="199" mass="22487">MGNLKNIPKLRFPEFKKVWAEKSLGELLEFKNGINASKEQYGKGVKFINVLDILNNDFIIHDRIIGSVDVEKNIVDKYPVNYGDILFQRSSETREEVGSASVYLDKEHTATFGGFVIRGRKIGEYDPMFLNKLLKTDASRDSITSKSGGSTRYNVGQETLSSVKLLFPEISEQTKIANFFTAVDEKLQALKKKKALLEQ</sequence>
<keyword evidence="6" id="KW-1185">Reference proteome</keyword>
<name>A0ABS9V199_9BACT</name>
<reference evidence="5" key="1">
    <citation type="submission" date="2022-03" db="EMBL/GenBank/DDBJ databases">
        <title>De novo assembled genomes of Belliella spp. (Cyclobacteriaceae) strains.</title>
        <authorList>
            <person name="Szabo A."/>
            <person name="Korponai K."/>
            <person name="Felfoldi T."/>
        </authorList>
    </citation>
    <scope>NUCLEOTIDE SEQUENCE</scope>
    <source>
        <strain evidence="5">DSM 111904</strain>
    </source>
</reference>
<gene>
    <name evidence="5" type="ORF">MM239_12385</name>
</gene>
<feature type="domain" description="Type I restriction modification DNA specificity" evidence="4">
    <location>
        <begin position="18"/>
        <end position="199"/>
    </location>
</feature>